<feature type="domain" description="CCHC-type" evidence="7">
    <location>
        <begin position="1009"/>
        <end position="1022"/>
    </location>
</feature>
<dbReference type="SUPFAM" id="SSF57756">
    <property type="entry name" value="Retrovirus zinc finger-like domains"/>
    <property type="match status" value="1"/>
</dbReference>
<feature type="repeat" description="ANK" evidence="3">
    <location>
        <begin position="325"/>
        <end position="357"/>
    </location>
</feature>
<evidence type="ECO:0000256" key="3">
    <source>
        <dbReference type="PROSITE-ProRule" id="PRU00023"/>
    </source>
</evidence>
<evidence type="ECO:0000256" key="2">
    <source>
        <dbReference type="ARBA" id="ARBA00023043"/>
    </source>
</evidence>
<dbReference type="PROSITE" id="PS50297">
    <property type="entry name" value="ANK_REP_REGION"/>
    <property type="match status" value="10"/>
</dbReference>
<dbReference type="SMART" id="SM00248">
    <property type="entry name" value="ANK"/>
    <property type="match status" value="13"/>
</dbReference>
<feature type="compositionally biased region" description="Acidic residues" evidence="6">
    <location>
        <begin position="1096"/>
        <end position="1105"/>
    </location>
</feature>
<reference evidence="8 9" key="1">
    <citation type="submission" date="2024-02" db="EMBL/GenBank/DDBJ databases">
        <authorList>
            <person name="Chen Y."/>
            <person name="Shah S."/>
            <person name="Dougan E. K."/>
            <person name="Thang M."/>
            <person name="Chan C."/>
        </authorList>
    </citation>
    <scope>NUCLEOTIDE SEQUENCE [LARGE SCALE GENOMIC DNA]</scope>
</reference>
<feature type="repeat" description="ANK" evidence="3">
    <location>
        <begin position="491"/>
        <end position="523"/>
    </location>
</feature>
<evidence type="ECO:0000256" key="4">
    <source>
        <dbReference type="PROSITE-ProRule" id="PRU00047"/>
    </source>
</evidence>
<feature type="repeat" description="ANK" evidence="3">
    <location>
        <begin position="557"/>
        <end position="589"/>
    </location>
</feature>
<feature type="repeat" description="ANK" evidence="3">
    <location>
        <begin position="207"/>
        <end position="239"/>
    </location>
</feature>
<keyword evidence="1" id="KW-0677">Repeat</keyword>
<dbReference type="Proteomes" id="UP001642484">
    <property type="component" value="Unassembled WGS sequence"/>
</dbReference>
<dbReference type="Gene3D" id="4.10.60.10">
    <property type="entry name" value="Zinc finger, CCHC-type"/>
    <property type="match status" value="1"/>
</dbReference>
<dbReference type="PANTHER" id="PTHR24166:SF48">
    <property type="entry name" value="PROTEIN VAPYRIN"/>
    <property type="match status" value="1"/>
</dbReference>
<evidence type="ECO:0000313" key="9">
    <source>
        <dbReference type="Proteomes" id="UP001642484"/>
    </source>
</evidence>
<keyword evidence="9" id="KW-1185">Reference proteome</keyword>
<feature type="compositionally biased region" description="Acidic residues" evidence="6">
    <location>
        <begin position="1127"/>
        <end position="1136"/>
    </location>
</feature>
<feature type="repeat" description="ANK" evidence="3">
    <location>
        <begin position="292"/>
        <end position="324"/>
    </location>
</feature>
<dbReference type="InterPro" id="IPR036875">
    <property type="entry name" value="Znf_CCHC_sf"/>
</dbReference>
<feature type="region of interest" description="Disordered" evidence="6">
    <location>
        <begin position="930"/>
        <end position="963"/>
    </location>
</feature>
<dbReference type="InterPro" id="IPR036770">
    <property type="entry name" value="Ankyrin_rpt-contain_sf"/>
</dbReference>
<dbReference type="InterPro" id="IPR001878">
    <property type="entry name" value="Znf_CCHC"/>
</dbReference>
<organism evidence="8 9">
    <name type="scientific">Durusdinium trenchii</name>
    <dbReference type="NCBI Taxonomy" id="1381693"/>
    <lineage>
        <taxon>Eukaryota</taxon>
        <taxon>Sar</taxon>
        <taxon>Alveolata</taxon>
        <taxon>Dinophyceae</taxon>
        <taxon>Suessiales</taxon>
        <taxon>Symbiodiniaceae</taxon>
        <taxon>Durusdinium</taxon>
    </lineage>
</organism>
<comment type="caution">
    <text evidence="8">The sequence shown here is derived from an EMBL/GenBank/DDBJ whole genome shotgun (WGS) entry which is preliminary data.</text>
</comment>
<feature type="region of interest" description="Disordered" evidence="6">
    <location>
        <begin position="1095"/>
        <end position="1209"/>
    </location>
</feature>
<feature type="region of interest" description="Disordered" evidence="6">
    <location>
        <begin position="1024"/>
        <end position="1072"/>
    </location>
</feature>
<feature type="repeat" description="ANK" evidence="3">
    <location>
        <begin position="358"/>
        <end position="390"/>
    </location>
</feature>
<feature type="region of interest" description="Disordered" evidence="6">
    <location>
        <begin position="591"/>
        <end position="641"/>
    </location>
</feature>
<feature type="domain" description="CCHC-type" evidence="7">
    <location>
        <begin position="971"/>
        <end position="986"/>
    </location>
</feature>
<feature type="repeat" description="ANK" evidence="3">
    <location>
        <begin position="424"/>
        <end position="456"/>
    </location>
</feature>
<protein>
    <recommendedName>
        <fullName evidence="7">CCHC-type domain-containing protein</fullName>
    </recommendedName>
</protein>
<keyword evidence="4" id="KW-0479">Metal-binding</keyword>
<dbReference type="PRINTS" id="PR01415">
    <property type="entry name" value="ANKYRIN"/>
</dbReference>
<dbReference type="Pfam" id="PF12796">
    <property type="entry name" value="Ank_2"/>
    <property type="match status" value="4"/>
</dbReference>
<dbReference type="InterPro" id="IPR002110">
    <property type="entry name" value="Ankyrin_rpt"/>
</dbReference>
<dbReference type="Pfam" id="PF00098">
    <property type="entry name" value="zf-CCHC"/>
    <property type="match status" value="1"/>
</dbReference>
<dbReference type="SMART" id="SM00343">
    <property type="entry name" value="ZnF_C2HC"/>
    <property type="match status" value="2"/>
</dbReference>
<feature type="compositionally biased region" description="Basic and acidic residues" evidence="6">
    <location>
        <begin position="930"/>
        <end position="945"/>
    </location>
</feature>
<dbReference type="Pfam" id="PF00023">
    <property type="entry name" value="Ank"/>
    <property type="match status" value="1"/>
</dbReference>
<evidence type="ECO:0000256" key="6">
    <source>
        <dbReference type="SAM" id="MobiDB-lite"/>
    </source>
</evidence>
<feature type="repeat" description="ANK" evidence="3">
    <location>
        <begin position="146"/>
        <end position="173"/>
    </location>
</feature>
<feature type="repeat" description="ANK" evidence="3">
    <location>
        <begin position="242"/>
        <end position="274"/>
    </location>
</feature>
<name>A0ABP0LIJ4_9DINO</name>
<feature type="repeat" description="ANK" evidence="3">
    <location>
        <begin position="456"/>
        <end position="478"/>
    </location>
</feature>
<gene>
    <name evidence="8" type="ORF">CCMP2556_LOCUS20905</name>
</gene>
<keyword evidence="5" id="KW-0175">Coiled coil</keyword>
<feature type="region of interest" description="Disordered" evidence="6">
    <location>
        <begin position="981"/>
        <end position="1003"/>
    </location>
</feature>
<evidence type="ECO:0000313" key="8">
    <source>
        <dbReference type="EMBL" id="CAK9038075.1"/>
    </source>
</evidence>
<accession>A0ABP0LIJ4</accession>
<dbReference type="SUPFAM" id="SSF48403">
    <property type="entry name" value="Ankyrin repeat"/>
    <property type="match status" value="2"/>
</dbReference>
<sequence>MLRVTNALSGDLLRELHGEELRDLLESEEPSSMREVVGRSSEVVTCGRTLKELLAAQLGVSRFRQRLLRDQSVELVDATPAATVATLVPPATLQLLILDFQVADAETTDVFIDACEHNELSKVEAMLRQLHDPSRSSPRKKHMGGLHLAAQEGHMEVVQLLLDSFVDVESPTMHQSNAFMLAACCDKTGVMQLLLERRANKDVVDTIGYHSLHRAAELGNLEVCRVLLAWGFDLKDATEGMNGFTALHLAVKEGHLDVVQVLMDGGVDKEAMKVEIGTAKGEKYAPPREPENGFRALHLAANKGCLDMVQVLLKGGADKDSVTPKGFTALHFAARNNHIEVVQALLEAGAGLKMVTESGFSALHVSAIGDRCQVVQLLLEHGADKDAVVLNGKTGLHLAARKGHLKVVQVLLKSGAAKDAKTPSGSTPLHLAANEGHLAVVQCLQDAGCKDAVDEDGFTALHLAVAAGHSHVVQWLLDSSGAKKDWSSSPDASTSLHLAVKQWRLEVFQTLLEAEINPDVVAADGFTALHLAVREAQLEMVQLLLKCGADKDSAAPNGFTALHFAAEGNQIELAQVLVEAGANKEAATQEGIGPCRTAPHGLSTASPPSTANLSPQASKGRDGRTARGEGSMGSPQGLSSDPLLDLQAQIQVQQEMLLSHQQQMMQLQHQLQDAFGRAARAEEERSIALRLAGSQKSELVDTKGVGQPFKFSGKSDQDFSEWVYKFKTFAKAKFGGDVEVVLSWAGKQRKTIVKEAHFGETKVVTWNDVFGSAADDIEKIDDVDGMLEGLGAYLTSFTTGDANKVVRNSGTDSLEAWRRLINEYDPTSSMRRVTILSMVQNPNKCKSVEELGSSLEHWLTKKKQYEEFTDNAGNPCVVSDDSLIAGLYRLMPESLEETFMLRADEFSDFESFFDKLSSYATTRHSLNLSRRELGSSRNKGPKDDPMELGALMKGGKGKGGKAGNNANKMTCHACGKLGHKASECRSKGGGKTSNKGDPPKSKRMDNVQCWVCMKYGHYGKDCWSNTGKGKGKSGQKGKFDGGSKKGKGKGGSANSVEDGRQSSQQPEKEPELSHLDLSAIGDGEGEHFQVYSPLGPEEEREEDALFSEVGGASGGPTAPGSEAVEGEREDAEEETVEASSQRPRRRVFTGVPSIRASQSRDRAVGVDFSRTPDWTPSIPPGLTRNGDDSRTRSRSRGGGPAQGSASVHEDVDHNSMNTEHEDGSPTYLCSVEGEEWLKLNYDSGAVSTVIPIEMAVAQGLQLRRVGDYRVANGEKIPRYGRVRVPCIDEQGHRRGFKATVTHVHKPGSAGEFSATHDAYIFDDGGWLIPRNTSMAQAMRAFLRQLIDVNGERGMLKLYKEGNLYNIYLKQRGDLQELGTLDSDSASSGNERQAMRP</sequence>
<dbReference type="PROSITE" id="PS50158">
    <property type="entry name" value="ZF_CCHC"/>
    <property type="match status" value="2"/>
</dbReference>
<evidence type="ECO:0000256" key="1">
    <source>
        <dbReference type="ARBA" id="ARBA00022737"/>
    </source>
</evidence>
<keyword evidence="4" id="KW-0863">Zinc-finger</keyword>
<dbReference type="EMBL" id="CAXAMN010012381">
    <property type="protein sequence ID" value="CAK9038075.1"/>
    <property type="molecule type" value="Genomic_DNA"/>
</dbReference>
<feature type="compositionally biased region" description="Polar residues" evidence="6">
    <location>
        <begin position="603"/>
        <end position="617"/>
    </location>
</feature>
<dbReference type="PANTHER" id="PTHR24166">
    <property type="entry name" value="ROLLING PEBBLES, ISOFORM B"/>
    <property type="match status" value="1"/>
</dbReference>
<proteinExistence type="predicted"/>
<dbReference type="InterPro" id="IPR050889">
    <property type="entry name" value="Dendritic_Spine_Reg/Scaffold"/>
</dbReference>
<feature type="repeat" description="ANK" evidence="3">
    <location>
        <begin position="524"/>
        <end position="556"/>
    </location>
</feature>
<feature type="repeat" description="ANK" evidence="3">
    <location>
        <begin position="391"/>
        <end position="423"/>
    </location>
</feature>
<dbReference type="PROSITE" id="PS50088">
    <property type="entry name" value="ANK_REPEAT"/>
    <property type="match status" value="12"/>
</dbReference>
<evidence type="ECO:0000259" key="7">
    <source>
        <dbReference type="PROSITE" id="PS50158"/>
    </source>
</evidence>
<keyword evidence="2 3" id="KW-0040">ANK repeat</keyword>
<evidence type="ECO:0000256" key="5">
    <source>
        <dbReference type="SAM" id="Coils"/>
    </source>
</evidence>
<dbReference type="Gene3D" id="1.25.40.20">
    <property type="entry name" value="Ankyrin repeat-containing domain"/>
    <property type="match status" value="4"/>
</dbReference>
<feature type="coiled-coil region" evidence="5">
    <location>
        <begin position="650"/>
        <end position="684"/>
    </location>
</feature>
<keyword evidence="4" id="KW-0862">Zinc</keyword>